<evidence type="ECO:0000256" key="1">
    <source>
        <dbReference type="ARBA" id="ARBA00010116"/>
    </source>
</evidence>
<dbReference type="AlphaFoldDB" id="A0A4R6QL39"/>
<comment type="caution">
    <text evidence="4">The sequence shown here is derived from an EMBL/GenBank/DDBJ whole genome shotgun (WGS) entry which is preliminary data.</text>
</comment>
<dbReference type="InParanoid" id="A0A4R6QL39"/>
<reference evidence="4 5" key="1">
    <citation type="submission" date="2019-03" db="EMBL/GenBank/DDBJ databases">
        <title>Genomic Encyclopedia of Type Strains, Phase IV (KMG-IV): sequencing the most valuable type-strain genomes for metagenomic binning, comparative biology and taxonomic classification.</title>
        <authorList>
            <person name="Goeker M."/>
        </authorList>
    </citation>
    <scope>NUCLEOTIDE SEQUENCE [LARGE SCALE GENOMIC DNA]</scope>
    <source>
        <strain evidence="4 5">DSM 16998</strain>
    </source>
</reference>
<feature type="domain" description="Big-1" evidence="3">
    <location>
        <begin position="357"/>
        <end position="442"/>
    </location>
</feature>
<dbReference type="InterPro" id="IPR013783">
    <property type="entry name" value="Ig-like_fold"/>
</dbReference>
<feature type="chain" id="PRO_5020407687" description="Big-1 domain-containing protein" evidence="2">
    <location>
        <begin position="26"/>
        <end position="772"/>
    </location>
</feature>
<dbReference type="SUPFAM" id="SSF49373">
    <property type="entry name" value="Invasin/intimin cell-adhesion fragments"/>
    <property type="match status" value="4"/>
</dbReference>
<dbReference type="Proteomes" id="UP000295361">
    <property type="component" value="Unassembled WGS sequence"/>
</dbReference>
<dbReference type="SMART" id="SM00634">
    <property type="entry name" value="BID_1"/>
    <property type="match status" value="3"/>
</dbReference>
<proteinExistence type="inferred from homology"/>
<name>A0A4R6QL39_9BURK</name>
<dbReference type="EMBL" id="SNXS01000006">
    <property type="protein sequence ID" value="TDP62772.1"/>
    <property type="molecule type" value="Genomic_DNA"/>
</dbReference>
<comment type="similarity">
    <text evidence="1">Belongs to the intimin/invasin family.</text>
</comment>
<evidence type="ECO:0000256" key="2">
    <source>
        <dbReference type="SAM" id="SignalP"/>
    </source>
</evidence>
<evidence type="ECO:0000313" key="4">
    <source>
        <dbReference type="EMBL" id="TDP62772.1"/>
    </source>
</evidence>
<feature type="signal peptide" evidence="2">
    <location>
        <begin position="1"/>
        <end position="25"/>
    </location>
</feature>
<accession>A0A4R6QL39</accession>
<keyword evidence="5" id="KW-1185">Reference proteome</keyword>
<dbReference type="RefSeq" id="WP_133702797.1">
    <property type="nucleotide sequence ID" value="NZ_SNXS01000006.1"/>
</dbReference>
<dbReference type="OrthoDB" id="8697973at2"/>
<gene>
    <name evidence="4" type="ORF">DES47_10667</name>
</gene>
<protein>
    <recommendedName>
        <fullName evidence="3">Big-1 domain-containing protein</fullName>
    </recommendedName>
</protein>
<organism evidence="4 5">
    <name type="scientific">Roseateles toxinivorans</name>
    <dbReference type="NCBI Taxonomy" id="270368"/>
    <lineage>
        <taxon>Bacteria</taxon>
        <taxon>Pseudomonadati</taxon>
        <taxon>Pseudomonadota</taxon>
        <taxon>Betaproteobacteria</taxon>
        <taxon>Burkholderiales</taxon>
        <taxon>Sphaerotilaceae</taxon>
        <taxon>Roseateles</taxon>
    </lineage>
</organism>
<evidence type="ECO:0000313" key="5">
    <source>
        <dbReference type="Proteomes" id="UP000295361"/>
    </source>
</evidence>
<dbReference type="InterPro" id="IPR003344">
    <property type="entry name" value="Big_1_dom"/>
</dbReference>
<dbReference type="Pfam" id="PF02369">
    <property type="entry name" value="Big_1"/>
    <property type="match status" value="1"/>
</dbReference>
<dbReference type="Gene3D" id="2.60.40.10">
    <property type="entry name" value="Immunoglobulins"/>
    <property type="match status" value="4"/>
</dbReference>
<feature type="domain" description="Big-1" evidence="3">
    <location>
        <begin position="261"/>
        <end position="351"/>
    </location>
</feature>
<evidence type="ECO:0000259" key="3">
    <source>
        <dbReference type="SMART" id="SM00634"/>
    </source>
</evidence>
<sequence>MSAFTGMTRFIAGAVILLGSLTMTACGGGGAAGDPVLGGGPGTGTTVVTADLSLTIDKTTVPNTGAEEATVTVTALDAARNVVGGAPVAVTVDNNAFVTPSATATAAGTGQITAKVAIGSDKSNRAITLTARSGTITKTVSFEVVDSISGSKTSDLVVTLDKPTLTNSGTDTVTVSVTALDTARKALGGVPVSFSVDAGAVVTPEGGKTATDAVSGQIKAAVTIGGMKTKRTITVTVNSGTVSRSISFDVVDAVVTIPRAADLTLVLSSNNIQNSGLEKVLVTATAVDASRNALAGIPVAFTVDQNAVLIAGSSSTNAQGQVTAEVLIGSDRTNRRVTITATSDSLVRSAGFQVSGAKLTGTADPTVMNVGDGGKVEYKLRDVNNNGLAQVPITITGPGSLVTNALTDENGTYLFGYTAPLAAGSYDIKASSGGAPANVQTILVSTGSIPAATGPVLSAALSLESNVVKVNTVGNTNRIDVRALFLGSNNKAIKDVRVRFKVDPTNAVGGTFSIGAGTSYSDVNGVATTAYIPGSRSSPTDGLRLRACYDLVDFPDFADDAPCPGTSKEISVKLTVVSEALSVTIGTNETIEVGPANLTYIQKFVLLVVDSAGNAMPNVQITPSIDLLAYGKGYYTWNAAQSAWIPTVTARCLSEDVNRNGSIDSGEDINGNGALDPRKSDAAISMVGSTKTDASGSAILKVEYPKSHASWVSFKISAAAFGVLSPPAVYSGLLPGDAKAIKTETPPPAFVVSPYGIEPIPGNVGNGCLNPN</sequence>
<keyword evidence="2" id="KW-0732">Signal</keyword>
<feature type="domain" description="Big-1" evidence="3">
    <location>
        <begin position="154"/>
        <end position="247"/>
    </location>
</feature>
<dbReference type="InterPro" id="IPR008964">
    <property type="entry name" value="Invasin/intimin_cell_adhesion"/>
</dbReference>